<dbReference type="Pfam" id="PF25968">
    <property type="entry name" value="CALS1"/>
    <property type="match status" value="1"/>
</dbReference>
<organism evidence="3 4">
    <name type="scientific">Ananas comosus</name>
    <name type="common">Pineapple</name>
    <name type="synonym">Ananas ananas</name>
    <dbReference type="NCBI Taxonomy" id="4615"/>
    <lineage>
        <taxon>Eukaryota</taxon>
        <taxon>Viridiplantae</taxon>
        <taxon>Streptophyta</taxon>
        <taxon>Embryophyta</taxon>
        <taxon>Tracheophyta</taxon>
        <taxon>Spermatophyta</taxon>
        <taxon>Magnoliopsida</taxon>
        <taxon>Liliopsida</taxon>
        <taxon>Poales</taxon>
        <taxon>Bromeliaceae</taxon>
        <taxon>Bromelioideae</taxon>
        <taxon>Ananas</taxon>
    </lineage>
</organism>
<feature type="transmembrane region" description="Helical" evidence="1">
    <location>
        <begin position="16"/>
        <end position="37"/>
    </location>
</feature>
<dbReference type="STRING" id="4615.A0A199VA44"/>
<evidence type="ECO:0000256" key="1">
    <source>
        <dbReference type="SAM" id="Phobius"/>
    </source>
</evidence>
<feature type="non-terminal residue" evidence="3">
    <location>
        <position position="1"/>
    </location>
</feature>
<feature type="transmembrane region" description="Helical" evidence="1">
    <location>
        <begin position="70"/>
        <end position="89"/>
    </location>
</feature>
<proteinExistence type="predicted"/>
<evidence type="ECO:0000313" key="4">
    <source>
        <dbReference type="Proteomes" id="UP000092600"/>
    </source>
</evidence>
<keyword evidence="1" id="KW-0472">Membrane</keyword>
<dbReference type="PANTHER" id="PTHR12741:SF65">
    <property type="entry name" value="1,3-BETA-GLUCAN SYNTHASE"/>
    <property type="match status" value="1"/>
</dbReference>
<sequence length="274" mass="31879">PRLFVGRGMHESSFSLLLYTLFWFVLILTKLAFSYYVEIKPLVGPTQDIMRIPITTFQWHEFFPRAKNNVGVVIALWAPIILVCFLHPHCTLYDTVYFMDAQIWYAIFSTLVGGIYGACRRLGEEKQAARFAQMWNKIITSFRKEDLISNREMELLLVPYVADRALDLIQWPPFLLASKLPIALDMAKDSNCKDRELRKRLEADSYMDCAVRECYASFKNIIKYLVEGEQEKKVINIIFDEVDSCIEDGKLISDVNMRALPALYDQFVKLIQYL</sequence>
<dbReference type="GO" id="GO:0005886">
    <property type="term" value="C:plasma membrane"/>
    <property type="evidence" value="ECO:0007669"/>
    <property type="project" value="TreeGrafter"/>
</dbReference>
<gene>
    <name evidence="3" type="ORF">ACMD2_18618</name>
</gene>
<feature type="domain" description="Callose synthase helical" evidence="2">
    <location>
        <begin position="172"/>
        <end position="274"/>
    </location>
</feature>
<feature type="non-terminal residue" evidence="3">
    <location>
        <position position="274"/>
    </location>
</feature>
<evidence type="ECO:0000259" key="2">
    <source>
        <dbReference type="Pfam" id="PF25968"/>
    </source>
</evidence>
<feature type="transmembrane region" description="Helical" evidence="1">
    <location>
        <begin position="101"/>
        <end position="119"/>
    </location>
</feature>
<dbReference type="PANTHER" id="PTHR12741">
    <property type="entry name" value="LYST-INTERACTING PROTEIN LIP5 DOPAMINE RESPONSIVE PROTEIN DRG-1"/>
    <property type="match status" value="1"/>
</dbReference>
<dbReference type="InterPro" id="IPR058851">
    <property type="entry name" value="CALS1_helical"/>
</dbReference>
<dbReference type="Proteomes" id="UP000092600">
    <property type="component" value="Unassembled WGS sequence"/>
</dbReference>
<dbReference type="GO" id="GO:0046527">
    <property type="term" value="F:glucosyltransferase activity"/>
    <property type="evidence" value="ECO:0007669"/>
    <property type="project" value="TreeGrafter"/>
</dbReference>
<protein>
    <submittedName>
        <fullName evidence="3">Callose synthase 3</fullName>
    </submittedName>
</protein>
<dbReference type="AlphaFoldDB" id="A0A199VA44"/>
<reference evidence="3 4" key="1">
    <citation type="journal article" date="2016" name="DNA Res.">
        <title>The draft genome of MD-2 pineapple using hybrid error correction of long reads.</title>
        <authorList>
            <person name="Redwan R.M."/>
            <person name="Saidin A."/>
            <person name="Kumar S.V."/>
        </authorList>
    </citation>
    <scope>NUCLEOTIDE SEQUENCE [LARGE SCALE GENOMIC DNA]</scope>
    <source>
        <strain evidence="4">cv. MD2</strain>
        <tissue evidence="3">Leaf</tissue>
    </source>
</reference>
<comment type="caution">
    <text evidence="3">The sequence shown here is derived from an EMBL/GenBank/DDBJ whole genome shotgun (WGS) entry which is preliminary data.</text>
</comment>
<keyword evidence="1" id="KW-0812">Transmembrane</keyword>
<dbReference type="EMBL" id="LSRQ01002553">
    <property type="protein sequence ID" value="OAY73982.1"/>
    <property type="molecule type" value="Genomic_DNA"/>
</dbReference>
<evidence type="ECO:0000313" key="3">
    <source>
        <dbReference type="EMBL" id="OAY73982.1"/>
    </source>
</evidence>
<name>A0A199VA44_ANACO</name>
<accession>A0A199VA44</accession>
<keyword evidence="1" id="KW-1133">Transmembrane helix</keyword>